<sequence>MNSTQHLKNWVWAFLKSAVSKYDESDAFTGAVESPGDGTEHVGHTHITQEAEHSELPLPCSHTLSLSIWQEKFQRMSRFCRHLGSRVQYNVLWTISRGRVSHISVCLKADD</sequence>
<dbReference type="Proteomes" id="UP000693946">
    <property type="component" value="Linkage Group LG2"/>
</dbReference>
<reference evidence="1 2" key="1">
    <citation type="journal article" date="2021" name="Sci. Rep.">
        <title>Chromosome anchoring in Senegalese sole (Solea senegalensis) reveals sex-associated markers and genome rearrangements in flatfish.</title>
        <authorList>
            <person name="Guerrero-Cozar I."/>
            <person name="Gomez-Garrido J."/>
            <person name="Berbel C."/>
            <person name="Martinez-Blanch J.F."/>
            <person name="Alioto T."/>
            <person name="Claros M.G."/>
            <person name="Gagnaire P.A."/>
            <person name="Manchado M."/>
        </authorList>
    </citation>
    <scope>NUCLEOTIDE SEQUENCE [LARGE SCALE GENOMIC DNA]</scope>
    <source>
        <strain evidence="1">Sse05_10M</strain>
    </source>
</reference>
<comment type="caution">
    <text evidence="1">The sequence shown here is derived from an EMBL/GenBank/DDBJ whole genome shotgun (WGS) entry which is preliminary data.</text>
</comment>
<proteinExistence type="predicted"/>
<dbReference type="EMBL" id="JAGKHQ010000012">
    <property type="protein sequence ID" value="KAG7501697.1"/>
    <property type="molecule type" value="Genomic_DNA"/>
</dbReference>
<accession>A0AAV6R8C2</accession>
<dbReference type="AlphaFoldDB" id="A0AAV6R8C2"/>
<name>A0AAV6R8C2_SOLSE</name>
<evidence type="ECO:0000313" key="1">
    <source>
        <dbReference type="EMBL" id="KAG7501697.1"/>
    </source>
</evidence>
<evidence type="ECO:0000313" key="2">
    <source>
        <dbReference type="Proteomes" id="UP000693946"/>
    </source>
</evidence>
<keyword evidence="2" id="KW-1185">Reference proteome</keyword>
<protein>
    <submittedName>
        <fullName evidence="1">Uncharacterized protein</fullName>
    </submittedName>
</protein>
<organism evidence="1 2">
    <name type="scientific">Solea senegalensis</name>
    <name type="common">Senegalese sole</name>
    <dbReference type="NCBI Taxonomy" id="28829"/>
    <lineage>
        <taxon>Eukaryota</taxon>
        <taxon>Metazoa</taxon>
        <taxon>Chordata</taxon>
        <taxon>Craniata</taxon>
        <taxon>Vertebrata</taxon>
        <taxon>Euteleostomi</taxon>
        <taxon>Actinopterygii</taxon>
        <taxon>Neopterygii</taxon>
        <taxon>Teleostei</taxon>
        <taxon>Neoteleostei</taxon>
        <taxon>Acanthomorphata</taxon>
        <taxon>Carangaria</taxon>
        <taxon>Pleuronectiformes</taxon>
        <taxon>Pleuronectoidei</taxon>
        <taxon>Soleidae</taxon>
        <taxon>Solea</taxon>
    </lineage>
</organism>
<gene>
    <name evidence="1" type="ORF">JOB18_004957</name>
</gene>